<dbReference type="Gene3D" id="3.30.1490.480">
    <property type="entry name" value="Endolytic murein transglycosylase"/>
    <property type="match status" value="1"/>
</dbReference>
<dbReference type="EMBL" id="LAZR01000136">
    <property type="protein sequence ID" value="KKN87639.1"/>
    <property type="molecule type" value="Genomic_DNA"/>
</dbReference>
<sequence length="348" mass="39976">MKKNFLSFLLFLSLILIFIGFLWYGIYSPKDVNSQIEEIFIIKTGEGTKEISFNLEKQGFIKSGPFFRFYTLYKGISGDLQAGEYLLSPSMAVPEITEKFVSGKVIKKEITIIEGWNLRDIGSYLENRGMFQAEELFEIVGFPLIDYSKTTDLPKPEDFSIEFSFLRDKPKNLGLEGYLFPDTYQTQKGESLESIIRKMFNNFDKKLTPDLRNEISRQKKSIFEIITMASLIEKEVRTFEDKKLVSGVLWKRLKAGIPLQVDATIAYITGKKTTRISKEETKIDSPYNAYKYPGLPLGPICNPGLESIEAALYPKDSDFWYYLSTPEGQTIFSRTLEEHNIAKAKFLK</sequence>
<protein>
    <recommendedName>
        <fullName evidence="9">Endolytic murein transglycosylase</fullName>
    </recommendedName>
</protein>
<evidence type="ECO:0000256" key="2">
    <source>
        <dbReference type="ARBA" id="ARBA00022692"/>
    </source>
</evidence>
<organism evidence="8">
    <name type="scientific">marine sediment metagenome</name>
    <dbReference type="NCBI Taxonomy" id="412755"/>
    <lineage>
        <taxon>unclassified sequences</taxon>
        <taxon>metagenomes</taxon>
        <taxon>ecological metagenomes</taxon>
    </lineage>
</organism>
<feature type="transmembrane region" description="Helical" evidence="7">
    <location>
        <begin position="5"/>
        <end position="26"/>
    </location>
</feature>
<dbReference type="PANTHER" id="PTHR30518:SF2">
    <property type="entry name" value="ENDOLYTIC MUREIN TRANSGLYCOSYLASE"/>
    <property type="match status" value="1"/>
</dbReference>
<dbReference type="CDD" id="cd08010">
    <property type="entry name" value="MltG_like"/>
    <property type="match status" value="1"/>
</dbReference>
<dbReference type="GO" id="GO:0071555">
    <property type="term" value="P:cell wall organization"/>
    <property type="evidence" value="ECO:0007669"/>
    <property type="project" value="UniProtKB-KW"/>
</dbReference>
<accession>A0A0F9U7P0</accession>
<evidence type="ECO:0000313" key="8">
    <source>
        <dbReference type="EMBL" id="KKN87639.1"/>
    </source>
</evidence>
<dbReference type="AlphaFoldDB" id="A0A0F9U7P0"/>
<evidence type="ECO:0000256" key="6">
    <source>
        <dbReference type="ARBA" id="ARBA00023316"/>
    </source>
</evidence>
<dbReference type="HAMAP" id="MF_02065">
    <property type="entry name" value="MltG"/>
    <property type="match status" value="1"/>
</dbReference>
<gene>
    <name evidence="8" type="ORF">LCGC14_0256880</name>
</gene>
<comment type="caution">
    <text evidence="8">The sequence shown here is derived from an EMBL/GenBank/DDBJ whole genome shotgun (WGS) entry which is preliminary data.</text>
</comment>
<proteinExistence type="inferred from homology"/>
<dbReference type="NCBIfam" id="TIGR00247">
    <property type="entry name" value="endolytic transglycosylase MltG"/>
    <property type="match status" value="1"/>
</dbReference>
<evidence type="ECO:0000256" key="5">
    <source>
        <dbReference type="ARBA" id="ARBA00023239"/>
    </source>
</evidence>
<keyword evidence="5" id="KW-0456">Lyase</keyword>
<keyword evidence="2 7" id="KW-0812">Transmembrane</keyword>
<reference evidence="8" key="1">
    <citation type="journal article" date="2015" name="Nature">
        <title>Complex archaea that bridge the gap between prokaryotes and eukaryotes.</title>
        <authorList>
            <person name="Spang A."/>
            <person name="Saw J.H."/>
            <person name="Jorgensen S.L."/>
            <person name="Zaremba-Niedzwiedzka K."/>
            <person name="Martijn J."/>
            <person name="Lind A.E."/>
            <person name="van Eijk R."/>
            <person name="Schleper C."/>
            <person name="Guy L."/>
            <person name="Ettema T.J."/>
        </authorList>
    </citation>
    <scope>NUCLEOTIDE SEQUENCE</scope>
</reference>
<dbReference type="GO" id="GO:0016829">
    <property type="term" value="F:lyase activity"/>
    <property type="evidence" value="ECO:0007669"/>
    <property type="project" value="UniProtKB-KW"/>
</dbReference>
<dbReference type="InterPro" id="IPR003770">
    <property type="entry name" value="MLTG-like"/>
</dbReference>
<keyword evidence="6" id="KW-0961">Cell wall biogenesis/degradation</keyword>
<name>A0A0F9U7P0_9ZZZZ</name>
<keyword evidence="3 7" id="KW-1133">Transmembrane helix</keyword>
<dbReference type="Pfam" id="PF02618">
    <property type="entry name" value="YceG"/>
    <property type="match status" value="1"/>
</dbReference>
<evidence type="ECO:0000256" key="4">
    <source>
        <dbReference type="ARBA" id="ARBA00023136"/>
    </source>
</evidence>
<evidence type="ECO:0000256" key="3">
    <source>
        <dbReference type="ARBA" id="ARBA00022989"/>
    </source>
</evidence>
<evidence type="ECO:0000256" key="7">
    <source>
        <dbReference type="SAM" id="Phobius"/>
    </source>
</evidence>
<keyword evidence="1" id="KW-1003">Cell membrane</keyword>
<keyword evidence="4 7" id="KW-0472">Membrane</keyword>
<evidence type="ECO:0008006" key="9">
    <source>
        <dbReference type="Google" id="ProtNLM"/>
    </source>
</evidence>
<evidence type="ECO:0000256" key="1">
    <source>
        <dbReference type="ARBA" id="ARBA00022475"/>
    </source>
</evidence>
<dbReference type="PANTHER" id="PTHR30518">
    <property type="entry name" value="ENDOLYTIC MUREIN TRANSGLYCOSYLASE"/>
    <property type="match status" value="1"/>
</dbReference>